<comment type="similarity">
    <text evidence="1 6">Belongs to the glycosyltransferase 37 family.</text>
</comment>
<comment type="subcellular location">
    <subcellularLocation>
        <location evidence="6">Golgi apparatus</location>
        <location evidence="6">Golgi stack membrane</location>
        <topology evidence="6">Single-pass type II membrane protein</topology>
    </subcellularLocation>
</comment>
<dbReference type="GO" id="GO:0042546">
    <property type="term" value="P:cell wall biogenesis"/>
    <property type="evidence" value="ECO:0007669"/>
    <property type="project" value="InterPro"/>
</dbReference>
<dbReference type="EC" id="2.4.1.-" evidence="6"/>
<keyword evidence="2 6" id="KW-0328">Glycosyltransferase</keyword>
<sequence length="562" mass="63230">MVMGGKHALARKPRVLEIMCIFLGLFIISSLLLTSVSRRHHSARLVYPSNFAPEAKTLKAGDWALGDRTLDGLLLPPKAYEPGQCIARSEESLIRKPSAYRPSSHLIAKLRDYEVRHKRCAPKAVHFSQNGTNSMEDLGDCQFVVWIANSGLGNRMITIASAFVYALLTDRVLLLDHNGTDIGGLYCEPFPGTSWLLPENYDYRWMDKVVWENDHRLGRLLQSSGYANVTLPAPVPNNYVFANLMHNNDEHDKRFFCGKVQRQLKRVPLLYWRSNVYVVPGLHFVYPFHRELDLMFPERGTVFHHMSRYLFRPSNLVWGTILRFRQPHLAAAHRQVGLQLRILESNITAPAVADQLLACVLEKKILPQQSPNTEDKLLSSKTGSTAVLVTSLDEVYYQKLQNYYLDLPAEGPDYIGVHTPSKEETQQFGFDHDKKAWVDMYLLSLSDTLVTSPQSTFGYVGQALAGATPWILTKTKSAETAEETFQEHGYCNRGISLEPCFHAPPLLDCKGRGPGHALDPSSILHFIKPCEDVLGGVKIMPSTAGDRTDERLHQPLSPGIKI</sequence>
<organism evidence="8 9">
    <name type="scientific">Ceratodon purpureus</name>
    <name type="common">Fire moss</name>
    <name type="synonym">Dicranum purpureum</name>
    <dbReference type="NCBI Taxonomy" id="3225"/>
    <lineage>
        <taxon>Eukaryota</taxon>
        <taxon>Viridiplantae</taxon>
        <taxon>Streptophyta</taxon>
        <taxon>Embryophyta</taxon>
        <taxon>Bryophyta</taxon>
        <taxon>Bryophytina</taxon>
        <taxon>Bryopsida</taxon>
        <taxon>Dicranidae</taxon>
        <taxon>Pseudoditrichales</taxon>
        <taxon>Ditrichaceae</taxon>
        <taxon>Ceratodon</taxon>
    </lineage>
</organism>
<evidence type="ECO:0000256" key="6">
    <source>
        <dbReference type="RuleBase" id="RU367004"/>
    </source>
</evidence>
<evidence type="ECO:0000256" key="1">
    <source>
        <dbReference type="ARBA" id="ARBA00010481"/>
    </source>
</evidence>
<feature type="region of interest" description="Disordered" evidence="7">
    <location>
        <begin position="542"/>
        <end position="562"/>
    </location>
</feature>
<dbReference type="GO" id="GO:0008107">
    <property type="term" value="F:galactoside 2-alpha-L-fucosyltransferase activity"/>
    <property type="evidence" value="ECO:0007669"/>
    <property type="project" value="InterPro"/>
</dbReference>
<dbReference type="GO" id="GO:0009969">
    <property type="term" value="P:xyloglucan biosynthetic process"/>
    <property type="evidence" value="ECO:0007669"/>
    <property type="project" value="TreeGrafter"/>
</dbReference>
<proteinExistence type="inferred from homology"/>
<protein>
    <recommendedName>
        <fullName evidence="6">Fucosyltransferase</fullName>
        <ecNumber evidence="6">2.4.1.-</ecNumber>
    </recommendedName>
</protein>
<keyword evidence="3 6" id="KW-0808">Transferase</keyword>
<keyword evidence="9" id="KW-1185">Reference proteome</keyword>
<evidence type="ECO:0000256" key="7">
    <source>
        <dbReference type="SAM" id="MobiDB-lite"/>
    </source>
</evidence>
<evidence type="ECO:0000313" key="8">
    <source>
        <dbReference type="EMBL" id="KAG0588977.1"/>
    </source>
</evidence>
<comment type="function">
    <text evidence="6">May be involved in cell wall biosynthesis.</text>
</comment>
<dbReference type="Pfam" id="PF03254">
    <property type="entry name" value="XG_FTase"/>
    <property type="match status" value="1"/>
</dbReference>
<reference evidence="8" key="1">
    <citation type="submission" date="2020-06" db="EMBL/GenBank/DDBJ databases">
        <title>WGS assembly of Ceratodon purpureus strain R40.</title>
        <authorList>
            <person name="Carey S.B."/>
            <person name="Jenkins J."/>
            <person name="Shu S."/>
            <person name="Lovell J.T."/>
            <person name="Sreedasyam A."/>
            <person name="Maumus F."/>
            <person name="Tiley G.P."/>
            <person name="Fernandez-Pozo N."/>
            <person name="Barry K."/>
            <person name="Chen C."/>
            <person name="Wang M."/>
            <person name="Lipzen A."/>
            <person name="Daum C."/>
            <person name="Saski C.A."/>
            <person name="Payton A.C."/>
            <person name="Mcbreen J.C."/>
            <person name="Conrad R.E."/>
            <person name="Kollar L.M."/>
            <person name="Olsson S."/>
            <person name="Huttunen S."/>
            <person name="Landis J.B."/>
            <person name="Wickett N.J."/>
            <person name="Johnson M.G."/>
            <person name="Rensing S.A."/>
            <person name="Grimwood J."/>
            <person name="Schmutz J."/>
            <person name="Mcdaniel S.F."/>
        </authorList>
    </citation>
    <scope>NUCLEOTIDE SEQUENCE</scope>
    <source>
        <strain evidence="8">R40</strain>
    </source>
</reference>
<evidence type="ECO:0000256" key="2">
    <source>
        <dbReference type="ARBA" id="ARBA00022676"/>
    </source>
</evidence>
<dbReference type="PANTHER" id="PTHR31889">
    <property type="entry name" value="FUCOSYLTRANSFERASE 2-RELATED"/>
    <property type="match status" value="1"/>
</dbReference>
<dbReference type="FunFam" id="3.40.50.11340:FF:000005">
    <property type="entry name" value="Galactoside 2-alpha-L-fucosyltransferase"/>
    <property type="match status" value="1"/>
</dbReference>
<keyword evidence="4" id="KW-0325">Glycoprotein</keyword>
<keyword evidence="5 6" id="KW-0961">Cell wall biogenesis/degradation</keyword>
<name>A0A8T0J0E5_CERPU</name>
<gene>
    <name evidence="8" type="ORF">KC19_2G282300</name>
</gene>
<dbReference type="GO" id="GO:0032580">
    <property type="term" value="C:Golgi cisterna membrane"/>
    <property type="evidence" value="ECO:0007669"/>
    <property type="project" value="UniProtKB-SubCell"/>
</dbReference>
<dbReference type="PANTHER" id="PTHR31889:SF2">
    <property type="entry name" value="FUCOSYLTRANSFERASE 3"/>
    <property type="match status" value="1"/>
</dbReference>
<comment type="caution">
    <text evidence="8">The sequence shown here is derived from an EMBL/GenBank/DDBJ whole genome shotgun (WGS) entry which is preliminary data.</text>
</comment>
<dbReference type="EMBL" id="CM026422">
    <property type="protein sequence ID" value="KAG0588976.1"/>
    <property type="molecule type" value="Genomic_DNA"/>
</dbReference>
<evidence type="ECO:0000256" key="5">
    <source>
        <dbReference type="ARBA" id="ARBA00023316"/>
    </source>
</evidence>
<dbReference type="InterPro" id="IPR004938">
    <property type="entry name" value="XG_FTase"/>
</dbReference>
<evidence type="ECO:0000313" key="9">
    <source>
        <dbReference type="Proteomes" id="UP000822688"/>
    </source>
</evidence>
<dbReference type="Proteomes" id="UP000822688">
    <property type="component" value="Chromosome 2"/>
</dbReference>
<dbReference type="Gene3D" id="3.40.50.11340">
    <property type="match status" value="1"/>
</dbReference>
<evidence type="ECO:0000256" key="4">
    <source>
        <dbReference type="ARBA" id="ARBA00023180"/>
    </source>
</evidence>
<dbReference type="AlphaFoldDB" id="A0A8T0J0E5"/>
<evidence type="ECO:0000256" key="3">
    <source>
        <dbReference type="ARBA" id="ARBA00022679"/>
    </source>
</evidence>
<accession>A0A8T0J0E5</accession>
<dbReference type="EMBL" id="CM026422">
    <property type="protein sequence ID" value="KAG0588977.1"/>
    <property type="molecule type" value="Genomic_DNA"/>
</dbReference>
<dbReference type="GO" id="GO:0071555">
    <property type="term" value="P:cell wall organization"/>
    <property type="evidence" value="ECO:0007669"/>
    <property type="project" value="UniProtKB-UniRule"/>
</dbReference>
<keyword evidence="6" id="KW-0333">Golgi apparatus</keyword>